<evidence type="ECO:0000256" key="1">
    <source>
        <dbReference type="ARBA" id="ARBA00022658"/>
    </source>
</evidence>
<dbReference type="Ensembl" id="ENSSRHT00000080137.1">
    <property type="protein sequence ID" value="ENSSRHP00000078020.1"/>
    <property type="gene ID" value="ENSSRHG00000038691.1"/>
</dbReference>
<accession>A0A673LQ23</accession>
<dbReference type="PANTHER" id="PTHR12845">
    <property type="entry name" value="GUANINE NUCLEOTIDE EXCHANGE FACTOR"/>
    <property type="match status" value="1"/>
</dbReference>
<feature type="compositionally biased region" description="Basic and acidic residues" evidence="2">
    <location>
        <begin position="176"/>
        <end position="187"/>
    </location>
</feature>
<dbReference type="FunFam" id="1.20.900.10:FF:000007">
    <property type="entry name" value="rho guanine nucleotide exchange factor 19"/>
    <property type="match status" value="1"/>
</dbReference>
<feature type="compositionally biased region" description="Low complexity" evidence="2">
    <location>
        <begin position="32"/>
        <end position="41"/>
    </location>
</feature>
<gene>
    <name evidence="4" type="primary">LOC107733966</name>
</gene>
<evidence type="ECO:0000259" key="3">
    <source>
        <dbReference type="PROSITE" id="PS50010"/>
    </source>
</evidence>
<dbReference type="InterPro" id="IPR036028">
    <property type="entry name" value="SH3-like_dom_sf"/>
</dbReference>
<keyword evidence="5" id="KW-1185">Reference proteome</keyword>
<feature type="domain" description="DH" evidence="3">
    <location>
        <begin position="254"/>
        <end position="405"/>
    </location>
</feature>
<sequence>MSHRNPHGSTGDQSLLLPESRFSSVLQLEQPSGRSSSSIDLSRVDSPEDERRTVVLSTQSEAARRQGARQLIPKNLAVSSRPRNRHHTTVVTLPVSLQPTDLSWEDYDSDSGDGFLLRRNRRNKSYRAAVTSLNLDALPSELQTEALAPLSEEKAGNQKQAQKSGRKRTLGRTRNRKETGSFKDEPRFYQEIKERGLNASSLSTEDDEFSPTEPPEEDQSIVVKNYRAAYMTWSQLPKVKDLGILDLISPEERKRQEAIFEIITSEYSYLHSLSILVSHFKDSADLKKTMTTTEHHHLFSNISVIQDVSKRFFEDLDTRHQKHPVIKDISDTVNKYATQHFKPYIVYCSNETFQQRTLQKLLSSNNAFRETLKLIEGSEACGGLPMISFLILPMQRITRLPLLLDVRDTILLLSTGLNWASKSSNLEFRSLVKHCNDGARRMERTEQMYTIQKQMEFGKIKPFPLVSSSRWLKKSGELAVYTDDLSIFRKAFSYKSCYLFLFNDVLIVTKKKRSDLLQQAELVIVSQEVEGWCHGERMRDGERGWFPASCATQITNRTAMENNIQRMERLRKETDV</sequence>
<dbReference type="SMART" id="SM00325">
    <property type="entry name" value="RhoGEF"/>
    <property type="match status" value="1"/>
</dbReference>
<reference evidence="4" key="1">
    <citation type="submission" date="2025-08" db="UniProtKB">
        <authorList>
            <consortium name="Ensembl"/>
        </authorList>
    </citation>
    <scope>IDENTIFICATION</scope>
</reference>
<dbReference type="InterPro" id="IPR047271">
    <property type="entry name" value="Ephexin-like"/>
</dbReference>
<dbReference type="PROSITE" id="PS50010">
    <property type="entry name" value="DH_2"/>
    <property type="match status" value="1"/>
</dbReference>
<dbReference type="Proteomes" id="UP000472270">
    <property type="component" value="Unassembled WGS sequence"/>
</dbReference>
<keyword evidence="1" id="KW-0344">Guanine-nucleotide releasing factor</keyword>
<evidence type="ECO:0000256" key="2">
    <source>
        <dbReference type="SAM" id="MobiDB-lite"/>
    </source>
</evidence>
<feature type="compositionally biased region" description="Polar residues" evidence="2">
    <location>
        <begin position="21"/>
        <end position="30"/>
    </location>
</feature>
<dbReference type="CDD" id="cd00160">
    <property type="entry name" value="RhoGEF"/>
    <property type="match status" value="1"/>
</dbReference>
<organism evidence="4 5">
    <name type="scientific">Sinocyclocheilus rhinocerous</name>
    <dbReference type="NCBI Taxonomy" id="307959"/>
    <lineage>
        <taxon>Eukaryota</taxon>
        <taxon>Metazoa</taxon>
        <taxon>Chordata</taxon>
        <taxon>Craniata</taxon>
        <taxon>Vertebrata</taxon>
        <taxon>Euteleostomi</taxon>
        <taxon>Actinopterygii</taxon>
        <taxon>Neopterygii</taxon>
        <taxon>Teleostei</taxon>
        <taxon>Ostariophysi</taxon>
        <taxon>Cypriniformes</taxon>
        <taxon>Cyprinidae</taxon>
        <taxon>Cyprininae</taxon>
        <taxon>Sinocyclocheilus</taxon>
    </lineage>
</organism>
<dbReference type="SUPFAM" id="SSF50044">
    <property type="entry name" value="SH3-domain"/>
    <property type="match status" value="1"/>
</dbReference>
<dbReference type="SUPFAM" id="SSF50729">
    <property type="entry name" value="PH domain-like"/>
    <property type="match status" value="1"/>
</dbReference>
<dbReference type="Gene3D" id="1.20.900.10">
    <property type="entry name" value="Dbl homology (DH) domain"/>
    <property type="match status" value="1"/>
</dbReference>
<feature type="compositionally biased region" description="Basic and acidic residues" evidence="2">
    <location>
        <begin position="42"/>
        <end position="53"/>
    </location>
</feature>
<dbReference type="Pfam" id="PF00621">
    <property type="entry name" value="RhoGEF"/>
    <property type="match status" value="1"/>
</dbReference>
<dbReference type="AlphaFoldDB" id="A0A673LQ23"/>
<reference evidence="4" key="2">
    <citation type="submission" date="2025-09" db="UniProtKB">
        <authorList>
            <consortium name="Ensembl"/>
        </authorList>
    </citation>
    <scope>IDENTIFICATION</scope>
</reference>
<proteinExistence type="predicted"/>
<dbReference type="SUPFAM" id="SSF48065">
    <property type="entry name" value="DBL homology domain (DH-domain)"/>
    <property type="match status" value="1"/>
</dbReference>
<feature type="region of interest" description="Disordered" evidence="2">
    <location>
        <begin position="1"/>
        <end position="67"/>
    </location>
</feature>
<name>A0A673LQ23_9TELE</name>
<evidence type="ECO:0000313" key="5">
    <source>
        <dbReference type="Proteomes" id="UP000472270"/>
    </source>
</evidence>
<protein>
    <submittedName>
        <fullName evidence="4">Rho guanine nucleotide exchange factor 16-like</fullName>
    </submittedName>
</protein>
<dbReference type="InterPro" id="IPR035899">
    <property type="entry name" value="DBL_dom_sf"/>
</dbReference>
<evidence type="ECO:0000313" key="4">
    <source>
        <dbReference type="Ensembl" id="ENSSRHP00000078020.1"/>
    </source>
</evidence>
<dbReference type="GO" id="GO:0005085">
    <property type="term" value="F:guanyl-nucleotide exchange factor activity"/>
    <property type="evidence" value="ECO:0007669"/>
    <property type="project" value="UniProtKB-KW"/>
</dbReference>
<dbReference type="InterPro" id="IPR000219">
    <property type="entry name" value="DH_dom"/>
</dbReference>
<feature type="region of interest" description="Disordered" evidence="2">
    <location>
        <begin position="149"/>
        <end position="187"/>
    </location>
</feature>
<dbReference type="PANTHER" id="PTHR12845:SF3">
    <property type="entry name" value="RHO GUANINE NUCLEOTIDE EXCHANGE FACTOR 16"/>
    <property type="match status" value="1"/>
</dbReference>
<dbReference type="Gene3D" id="2.30.30.40">
    <property type="entry name" value="SH3 Domains"/>
    <property type="match status" value="1"/>
</dbReference>
<feature type="compositionally biased region" description="Basic residues" evidence="2">
    <location>
        <begin position="164"/>
        <end position="175"/>
    </location>
</feature>